<dbReference type="Proteomes" id="UP000053464">
    <property type="component" value="Unassembled WGS sequence"/>
</dbReference>
<reference evidence="2 3" key="1">
    <citation type="submission" date="2015-04" db="EMBL/GenBank/DDBJ databases">
        <title>The draft genome sequence of Erythrobacter luteus KA37.</title>
        <authorList>
            <person name="Zhuang L."/>
            <person name="Liu Y."/>
            <person name="Shao Z."/>
        </authorList>
    </citation>
    <scope>NUCLEOTIDE SEQUENCE [LARGE SCALE GENOMIC DNA]</scope>
    <source>
        <strain evidence="2 3">KA37</strain>
    </source>
</reference>
<organism evidence="2 3">
    <name type="scientific">Aurantiacibacter luteus</name>
    <dbReference type="NCBI Taxonomy" id="1581420"/>
    <lineage>
        <taxon>Bacteria</taxon>
        <taxon>Pseudomonadati</taxon>
        <taxon>Pseudomonadota</taxon>
        <taxon>Alphaproteobacteria</taxon>
        <taxon>Sphingomonadales</taxon>
        <taxon>Erythrobacteraceae</taxon>
        <taxon>Aurantiacibacter</taxon>
    </lineage>
</organism>
<protein>
    <recommendedName>
        <fullName evidence="1">PilZ domain-containing protein</fullName>
    </recommendedName>
</protein>
<evidence type="ECO:0000313" key="2">
    <source>
        <dbReference type="EMBL" id="KLE35727.1"/>
    </source>
</evidence>
<dbReference type="Pfam" id="PF07238">
    <property type="entry name" value="PilZ"/>
    <property type="match status" value="1"/>
</dbReference>
<proteinExistence type="predicted"/>
<dbReference type="SUPFAM" id="SSF141371">
    <property type="entry name" value="PilZ domain-like"/>
    <property type="match status" value="1"/>
</dbReference>
<gene>
    <name evidence="2" type="ORF">AAW00_04870</name>
</gene>
<evidence type="ECO:0000313" key="3">
    <source>
        <dbReference type="Proteomes" id="UP000053464"/>
    </source>
</evidence>
<accession>A0A0G9MY72</accession>
<dbReference type="PATRIC" id="fig|1581420.6.peg.981"/>
<dbReference type="InterPro" id="IPR009875">
    <property type="entry name" value="PilZ_domain"/>
</dbReference>
<sequence length="105" mass="11773">MSVLTIRAHRRYALRMPARLKGEGRKSAPCLLIELSQQGARLSNLDQVDFRPGDSVRLLTECGTELECTIRWAHDGRAGVRLEQSLHAPELSAMLDTYRRENAAA</sequence>
<dbReference type="AlphaFoldDB" id="A0A0G9MY72"/>
<dbReference type="GO" id="GO:0035438">
    <property type="term" value="F:cyclic-di-GMP binding"/>
    <property type="evidence" value="ECO:0007669"/>
    <property type="project" value="InterPro"/>
</dbReference>
<name>A0A0G9MY72_9SPHN</name>
<feature type="domain" description="PilZ" evidence="1">
    <location>
        <begin position="7"/>
        <end position="87"/>
    </location>
</feature>
<dbReference type="STRING" id="1581420.AAW00_04870"/>
<dbReference type="RefSeq" id="WP_047003133.1">
    <property type="nucleotide sequence ID" value="NZ_LBHB01000001.1"/>
</dbReference>
<evidence type="ECO:0000259" key="1">
    <source>
        <dbReference type="Pfam" id="PF07238"/>
    </source>
</evidence>
<dbReference type="Gene3D" id="2.40.10.220">
    <property type="entry name" value="predicted glycosyltransferase like domains"/>
    <property type="match status" value="1"/>
</dbReference>
<comment type="caution">
    <text evidence="2">The sequence shown here is derived from an EMBL/GenBank/DDBJ whole genome shotgun (WGS) entry which is preliminary data.</text>
</comment>
<dbReference type="EMBL" id="LBHB01000001">
    <property type="protein sequence ID" value="KLE35727.1"/>
    <property type="molecule type" value="Genomic_DNA"/>
</dbReference>
<keyword evidence="3" id="KW-1185">Reference proteome</keyword>